<comment type="caution">
    <text evidence="10">The sequence shown here is derived from an EMBL/GenBank/DDBJ whole genome shotgun (WGS) entry which is preliminary data.</text>
</comment>
<dbReference type="Proteomes" id="UP001165648">
    <property type="component" value="Unassembled WGS sequence"/>
</dbReference>
<protein>
    <submittedName>
        <fullName evidence="10">Cation diffusion facilitator family transporter</fullName>
    </submittedName>
</protein>
<sequence length="318" mass="34264">MAAALPLPTQEAPPYNATTKLRLRVARLSILVSVIVLSIKYTAWAVSHSGALLSDAIETILNVLAAIGTLWAVAFAARPADDNHPYGHGKAEYVWAVIEGVLVVLTALVILAIAGHDALHIHAPEAPLPGALLNASAGVINLLWALILRRMGKKHHSQALSSAGDHVLSDVWASIALLVGVCLIPVLHWLWLDPLLSAFVALNVLWTGFGMMRHSMTGLLDEAPPPELVSQVGQTITQAGQGALEAHDLRMRRVGALYFVEFHLIVPDEMRITDAHDICDRIEHAIRAVLGRSSIHIHVEPEDLAKRHKPGASGVLVM</sequence>
<evidence type="ECO:0000256" key="2">
    <source>
        <dbReference type="ARBA" id="ARBA00008114"/>
    </source>
</evidence>
<evidence type="ECO:0000259" key="9">
    <source>
        <dbReference type="Pfam" id="PF16916"/>
    </source>
</evidence>
<evidence type="ECO:0000313" key="10">
    <source>
        <dbReference type="EMBL" id="MCX5613715.1"/>
    </source>
</evidence>
<evidence type="ECO:0000256" key="6">
    <source>
        <dbReference type="ARBA" id="ARBA00023136"/>
    </source>
</evidence>
<dbReference type="InterPro" id="IPR050291">
    <property type="entry name" value="CDF_Transporter"/>
</dbReference>
<feature type="transmembrane region" description="Helical" evidence="7">
    <location>
        <begin position="59"/>
        <end position="77"/>
    </location>
</feature>
<dbReference type="RefSeq" id="WP_155579075.1">
    <property type="nucleotide sequence ID" value="NZ_JANIDW010000001.1"/>
</dbReference>
<reference evidence="10 11" key="1">
    <citation type="submission" date="2022-07" db="EMBL/GenBank/DDBJ databases">
        <title>Bombella genomes.</title>
        <authorList>
            <person name="Harer L."/>
            <person name="Styblova S."/>
            <person name="Ehrmann M."/>
        </authorList>
    </citation>
    <scope>NUCLEOTIDE SEQUENCE [LARGE SCALE GENOMIC DNA]</scope>
    <source>
        <strain evidence="10 11">TMW 2.2558</strain>
    </source>
</reference>
<feature type="transmembrane region" description="Helical" evidence="7">
    <location>
        <begin position="28"/>
        <end position="47"/>
    </location>
</feature>
<dbReference type="InterPro" id="IPR027470">
    <property type="entry name" value="Cation_efflux_CTD"/>
</dbReference>
<evidence type="ECO:0000313" key="11">
    <source>
        <dbReference type="Proteomes" id="UP001165648"/>
    </source>
</evidence>
<evidence type="ECO:0000256" key="5">
    <source>
        <dbReference type="ARBA" id="ARBA00022989"/>
    </source>
</evidence>
<feature type="transmembrane region" description="Helical" evidence="7">
    <location>
        <begin position="167"/>
        <end position="189"/>
    </location>
</feature>
<dbReference type="Pfam" id="PF16916">
    <property type="entry name" value="ZT_dimer"/>
    <property type="match status" value="1"/>
</dbReference>
<evidence type="ECO:0000256" key="4">
    <source>
        <dbReference type="ARBA" id="ARBA00022692"/>
    </source>
</evidence>
<dbReference type="SUPFAM" id="SSF161111">
    <property type="entry name" value="Cation efflux protein transmembrane domain-like"/>
    <property type="match status" value="1"/>
</dbReference>
<keyword evidence="4 7" id="KW-0812">Transmembrane</keyword>
<feature type="transmembrane region" description="Helical" evidence="7">
    <location>
        <begin position="126"/>
        <end position="147"/>
    </location>
</feature>
<comment type="similarity">
    <text evidence="2">Belongs to the cation diffusion facilitator (CDF) transporter (TC 2.A.4) family.</text>
</comment>
<comment type="subcellular location">
    <subcellularLocation>
        <location evidence="1">Membrane</location>
        <topology evidence="1">Multi-pass membrane protein</topology>
    </subcellularLocation>
</comment>
<dbReference type="Gene3D" id="3.30.70.1350">
    <property type="entry name" value="Cation efflux protein, cytoplasmic domain"/>
    <property type="match status" value="1"/>
</dbReference>
<organism evidence="10 11">
    <name type="scientific">Bombella saccharophila</name>
    <dbReference type="NCBI Taxonomy" id="2967338"/>
    <lineage>
        <taxon>Bacteria</taxon>
        <taxon>Pseudomonadati</taxon>
        <taxon>Pseudomonadota</taxon>
        <taxon>Alphaproteobacteria</taxon>
        <taxon>Acetobacterales</taxon>
        <taxon>Acetobacteraceae</taxon>
        <taxon>Bombella</taxon>
    </lineage>
</organism>
<dbReference type="Gene3D" id="1.20.1510.10">
    <property type="entry name" value="Cation efflux protein transmembrane domain"/>
    <property type="match status" value="1"/>
</dbReference>
<keyword evidence="5 7" id="KW-1133">Transmembrane helix</keyword>
<dbReference type="Pfam" id="PF01545">
    <property type="entry name" value="Cation_efflux"/>
    <property type="match status" value="1"/>
</dbReference>
<proteinExistence type="inferred from homology"/>
<gene>
    <name evidence="10" type="ORF">NQF64_00420</name>
</gene>
<evidence type="ECO:0000256" key="7">
    <source>
        <dbReference type="SAM" id="Phobius"/>
    </source>
</evidence>
<feature type="domain" description="Cation efflux protein transmembrane" evidence="8">
    <location>
        <begin position="28"/>
        <end position="220"/>
    </location>
</feature>
<dbReference type="InterPro" id="IPR002524">
    <property type="entry name" value="Cation_efflux"/>
</dbReference>
<dbReference type="EMBL" id="JANIDW010000001">
    <property type="protein sequence ID" value="MCX5613715.1"/>
    <property type="molecule type" value="Genomic_DNA"/>
</dbReference>
<dbReference type="InterPro" id="IPR058533">
    <property type="entry name" value="Cation_efflux_TM"/>
</dbReference>
<name>A0ABT3W3U2_9PROT</name>
<keyword evidence="6 7" id="KW-0472">Membrane</keyword>
<dbReference type="InterPro" id="IPR027469">
    <property type="entry name" value="Cation_efflux_TMD_sf"/>
</dbReference>
<evidence type="ECO:0000256" key="3">
    <source>
        <dbReference type="ARBA" id="ARBA00022448"/>
    </source>
</evidence>
<accession>A0ABT3W3U2</accession>
<feature type="transmembrane region" description="Helical" evidence="7">
    <location>
        <begin position="93"/>
        <end position="114"/>
    </location>
</feature>
<dbReference type="PANTHER" id="PTHR43840">
    <property type="entry name" value="MITOCHONDRIAL METAL TRANSPORTER 1-RELATED"/>
    <property type="match status" value="1"/>
</dbReference>
<dbReference type="NCBIfam" id="TIGR01297">
    <property type="entry name" value="CDF"/>
    <property type="match status" value="1"/>
</dbReference>
<keyword evidence="3" id="KW-0813">Transport</keyword>
<feature type="domain" description="Cation efflux protein cytoplasmic" evidence="9">
    <location>
        <begin position="224"/>
        <end position="302"/>
    </location>
</feature>
<keyword evidence="11" id="KW-1185">Reference proteome</keyword>
<evidence type="ECO:0000259" key="8">
    <source>
        <dbReference type="Pfam" id="PF01545"/>
    </source>
</evidence>
<dbReference type="InterPro" id="IPR036837">
    <property type="entry name" value="Cation_efflux_CTD_sf"/>
</dbReference>
<evidence type="ECO:0000256" key="1">
    <source>
        <dbReference type="ARBA" id="ARBA00004141"/>
    </source>
</evidence>
<dbReference type="PANTHER" id="PTHR43840:SF15">
    <property type="entry name" value="MITOCHONDRIAL METAL TRANSPORTER 1-RELATED"/>
    <property type="match status" value="1"/>
</dbReference>
<dbReference type="SUPFAM" id="SSF160240">
    <property type="entry name" value="Cation efflux protein cytoplasmic domain-like"/>
    <property type="match status" value="1"/>
</dbReference>